<protein>
    <submittedName>
        <fullName evidence="1">Uncharacterized protein</fullName>
    </submittedName>
</protein>
<dbReference type="AlphaFoldDB" id="X1IKM5"/>
<dbReference type="EMBL" id="BARU01029417">
    <property type="protein sequence ID" value="GAH66669.1"/>
    <property type="molecule type" value="Genomic_DNA"/>
</dbReference>
<reference evidence="1" key="1">
    <citation type="journal article" date="2014" name="Front. Microbiol.">
        <title>High frequency of phylogenetically diverse reductive dehalogenase-homologous genes in deep subseafloor sedimentary metagenomes.</title>
        <authorList>
            <person name="Kawai M."/>
            <person name="Futagami T."/>
            <person name="Toyoda A."/>
            <person name="Takaki Y."/>
            <person name="Nishi S."/>
            <person name="Hori S."/>
            <person name="Arai W."/>
            <person name="Tsubouchi T."/>
            <person name="Morono Y."/>
            <person name="Uchiyama I."/>
            <person name="Ito T."/>
            <person name="Fujiyama A."/>
            <person name="Inagaki F."/>
            <person name="Takami H."/>
        </authorList>
    </citation>
    <scope>NUCLEOTIDE SEQUENCE</scope>
    <source>
        <strain evidence="1">Expedition CK06-06</strain>
    </source>
</reference>
<name>X1IKM5_9ZZZZ</name>
<gene>
    <name evidence="1" type="ORF">S03H2_46796</name>
</gene>
<accession>X1IKM5</accession>
<evidence type="ECO:0000313" key="1">
    <source>
        <dbReference type="EMBL" id="GAH66669.1"/>
    </source>
</evidence>
<organism evidence="1">
    <name type="scientific">marine sediment metagenome</name>
    <dbReference type="NCBI Taxonomy" id="412755"/>
    <lineage>
        <taxon>unclassified sequences</taxon>
        <taxon>metagenomes</taxon>
        <taxon>ecological metagenomes</taxon>
    </lineage>
</organism>
<sequence>MVKYHAYSGSLVYCVKTQGGKELSTHKTFKAAKESAINYTNKTKGRSTEIWRYYGRIE</sequence>
<comment type="caution">
    <text evidence="1">The sequence shown here is derived from an EMBL/GenBank/DDBJ whole genome shotgun (WGS) entry which is preliminary data.</text>
</comment>
<proteinExistence type="predicted"/>